<dbReference type="SUPFAM" id="SSF53850">
    <property type="entry name" value="Periplasmic binding protein-like II"/>
    <property type="match status" value="1"/>
</dbReference>
<comment type="caution">
    <text evidence="1">The sequence shown here is derived from an EMBL/GenBank/DDBJ whole genome shotgun (WGS) entry which is preliminary data.</text>
</comment>
<dbReference type="EMBL" id="VSRQ01000001">
    <property type="protein sequence ID" value="TYK52689.1"/>
    <property type="molecule type" value="Genomic_DNA"/>
</dbReference>
<evidence type="ECO:0000313" key="2">
    <source>
        <dbReference type="Proteomes" id="UP000323505"/>
    </source>
</evidence>
<dbReference type="CDD" id="cd13585">
    <property type="entry name" value="PBP2_TMBP_like"/>
    <property type="match status" value="1"/>
</dbReference>
<protein>
    <submittedName>
        <fullName evidence="1">Sugar ABC transporter substrate-binding protein</fullName>
    </submittedName>
</protein>
<dbReference type="Pfam" id="PF01547">
    <property type="entry name" value="SBP_bac_1"/>
    <property type="match status" value="1"/>
</dbReference>
<accession>A0A5D3FXF5</accession>
<reference evidence="1 2" key="1">
    <citation type="submission" date="2019-08" db="EMBL/GenBank/DDBJ databases">
        <title>Actinomadura sp. nov. CYP1-5 isolated from mountain soil.</title>
        <authorList>
            <person name="Songsumanus A."/>
            <person name="Kuncharoen N."/>
            <person name="Kudo T."/>
            <person name="Yuki M."/>
            <person name="Igarashi Y."/>
            <person name="Tanasupawat S."/>
        </authorList>
    </citation>
    <scope>NUCLEOTIDE SEQUENCE [LARGE SCALE GENOMIC DNA]</scope>
    <source>
        <strain evidence="1 2">CYP1-5</strain>
    </source>
</reference>
<name>A0A5D3FXF5_9ACTN</name>
<dbReference type="PANTHER" id="PTHR43649">
    <property type="entry name" value="ARABINOSE-BINDING PROTEIN-RELATED"/>
    <property type="match status" value="1"/>
</dbReference>
<dbReference type="Gene3D" id="3.40.190.10">
    <property type="entry name" value="Periplasmic binding protein-like II"/>
    <property type="match status" value="2"/>
</dbReference>
<dbReference type="AlphaFoldDB" id="A0A5D3FXF5"/>
<proteinExistence type="predicted"/>
<dbReference type="InterPro" id="IPR006059">
    <property type="entry name" value="SBP"/>
</dbReference>
<keyword evidence="2" id="KW-1185">Reference proteome</keyword>
<gene>
    <name evidence="1" type="ORF">FXF68_02680</name>
</gene>
<dbReference type="PANTHER" id="PTHR43649:SF12">
    <property type="entry name" value="DIACETYLCHITOBIOSE BINDING PROTEIN DASA"/>
    <property type="match status" value="1"/>
</dbReference>
<evidence type="ECO:0000313" key="1">
    <source>
        <dbReference type="EMBL" id="TYK52689.1"/>
    </source>
</evidence>
<organism evidence="1 2">
    <name type="scientific">Actinomadura decatromicini</name>
    <dbReference type="NCBI Taxonomy" id="2604572"/>
    <lineage>
        <taxon>Bacteria</taxon>
        <taxon>Bacillati</taxon>
        <taxon>Actinomycetota</taxon>
        <taxon>Actinomycetes</taxon>
        <taxon>Streptosporangiales</taxon>
        <taxon>Thermomonosporaceae</taxon>
        <taxon>Actinomadura</taxon>
    </lineage>
</organism>
<sequence length="429" mass="45152">MPGGGVMGRGTRLAGSGLAAVLLLGLAACGGGGTGRAEGAITVWDYYGGSTPIKPVIAAFERANPKIKVKYEAYDYDTMREKYATAVSARTAPDLATLDMTWISTYAAGGTLADLSKLSGGKINGEPVEGQYARGALAAMKYKGRYVTALYDFDAYALYYRRDIFKKNGIAVPGNWEQFKAAVAKLAATAPSPGKQRFQVLPDTFHFAQFLFQGGGEILNGSGKSAFAGPAGIGALTFYRDLLKSGGVYWGEDQGDTSGMPGIKDGRIAMFLNGPYMMGVLKDGAPEQKGKWAVVPAPVGVQQGSYLGGTGLSIPVTSKHKAAAWKFAQFLLRPEQQLLVAKQAGAAPATTAALNRPELTAPDPYFGGDAPFKVFLAAMTTARPFPYVKNWTDVDKAISDGVTAALLGKKAPDRALGDAAREVDGLREG</sequence>
<dbReference type="InterPro" id="IPR050490">
    <property type="entry name" value="Bact_solute-bd_prot1"/>
</dbReference>
<dbReference type="Proteomes" id="UP000323505">
    <property type="component" value="Unassembled WGS sequence"/>
</dbReference>